<dbReference type="AlphaFoldDB" id="A0A8S4PWH8"/>
<comment type="caution">
    <text evidence="1">The sequence shown here is derived from an EMBL/GenBank/DDBJ whole genome shotgun (WGS) entry which is preliminary data.</text>
</comment>
<proteinExistence type="predicted"/>
<evidence type="ECO:0000313" key="1">
    <source>
        <dbReference type="EMBL" id="CAH1798218.1"/>
    </source>
</evidence>
<dbReference type="Proteomes" id="UP000749559">
    <property type="component" value="Unassembled WGS sequence"/>
</dbReference>
<keyword evidence="2" id="KW-1185">Reference proteome</keyword>
<feature type="non-terminal residue" evidence="1">
    <location>
        <position position="1"/>
    </location>
</feature>
<dbReference type="EMBL" id="CAIIXF020000011">
    <property type="protein sequence ID" value="CAH1798218.1"/>
    <property type="molecule type" value="Genomic_DNA"/>
</dbReference>
<accession>A0A8S4PWH8</accession>
<protein>
    <submittedName>
        <fullName evidence="1">Uncharacterized protein</fullName>
    </submittedName>
</protein>
<name>A0A8S4PWH8_OWEFU</name>
<organism evidence="1 2">
    <name type="scientific">Owenia fusiformis</name>
    <name type="common">Polychaete worm</name>
    <dbReference type="NCBI Taxonomy" id="6347"/>
    <lineage>
        <taxon>Eukaryota</taxon>
        <taxon>Metazoa</taxon>
        <taxon>Spiralia</taxon>
        <taxon>Lophotrochozoa</taxon>
        <taxon>Annelida</taxon>
        <taxon>Polychaeta</taxon>
        <taxon>Sedentaria</taxon>
        <taxon>Canalipalpata</taxon>
        <taxon>Sabellida</taxon>
        <taxon>Oweniida</taxon>
        <taxon>Oweniidae</taxon>
        <taxon>Owenia</taxon>
    </lineage>
</organism>
<gene>
    <name evidence="1" type="ORF">OFUS_LOCUS22385</name>
</gene>
<sequence>TIVVAERFSLDPWWPVLNTYPVSKIFLAGIGSKEALLYPSKGAFIKDQYGLKFNLWASECPCLEQTFSCLVCFRAWLDGKPIYLSEIDGRIKEIEKNASEKGYVRKSTKLF</sequence>
<reference evidence="1" key="1">
    <citation type="submission" date="2022-03" db="EMBL/GenBank/DDBJ databases">
        <authorList>
            <person name="Martin C."/>
        </authorList>
    </citation>
    <scope>NUCLEOTIDE SEQUENCE</scope>
</reference>
<dbReference type="OrthoDB" id="6097038at2759"/>
<evidence type="ECO:0000313" key="2">
    <source>
        <dbReference type="Proteomes" id="UP000749559"/>
    </source>
</evidence>